<protein>
    <submittedName>
        <fullName evidence="2">DUF2169 domain-containing protein</fullName>
    </submittedName>
</protein>
<sequence length="365" mass="41411">MNGPDLLLPAPVQAAPLPEVRNHTPYPSQYYQMMDVDDEVFHVIATRITYNLSRLDESGTPVLAQAQIPLVETDQFYGEPASSSCIQESDFAPYKPKCDILLAHATAYAPEGKPHTRWPVGIRIGDWQKILTVTGPRYVERSLLGWRVTEPEKATEVPLRWENAYGGTCQWPLQLSGNQEPEIWSPHEANPLGTGWVDKDWLKKHHVADVDGPQIEEFKNPFGNRQASAMQYPAVGVGPVGKWWRPRRQKAGVYDQAWKETRWPKLPLDFDFGYWNCAPEDQQIDYPLGGEELVLAGLTAGQQTWRAKLPQEHPFIRVRLHAGPILPRAMYQDTLVLNLKEMTLSSIWRMTIAAKADVRVLEICL</sequence>
<feature type="domain" description="DUF2169" evidence="1">
    <location>
        <begin position="43"/>
        <end position="349"/>
    </location>
</feature>
<evidence type="ECO:0000313" key="2">
    <source>
        <dbReference type="EMBL" id="MFA9949971.1"/>
    </source>
</evidence>
<evidence type="ECO:0000313" key="3">
    <source>
        <dbReference type="Proteomes" id="UP001574673"/>
    </source>
</evidence>
<dbReference type="Proteomes" id="UP001574673">
    <property type="component" value="Unassembled WGS sequence"/>
</dbReference>
<gene>
    <name evidence="2" type="ORF">ABCS64_06510</name>
</gene>
<comment type="caution">
    <text evidence="2">The sequence shown here is derived from an EMBL/GenBank/DDBJ whole genome shotgun (WGS) entry which is preliminary data.</text>
</comment>
<proteinExistence type="predicted"/>
<dbReference type="EMBL" id="JBEUWX010000002">
    <property type="protein sequence ID" value="MFA9949971.1"/>
    <property type="molecule type" value="Genomic_DNA"/>
</dbReference>
<reference evidence="3" key="1">
    <citation type="submission" date="2024-06" db="EMBL/GenBank/DDBJ databases">
        <title>Radixoralia hellwigii gen. nov., sp nov., isolated from a root canal in the human oral cavity.</title>
        <authorList>
            <person name="Bartsch S."/>
            <person name="Wittmer A."/>
            <person name="Schulz A.-K."/>
            <person name="Neumann-Schaal M."/>
            <person name="Wolf J."/>
            <person name="Gronow S."/>
            <person name="Tennert C."/>
            <person name="Haecker G."/>
            <person name="Cieplik F."/>
            <person name="Al-Ahmad A."/>
        </authorList>
    </citation>
    <scope>NUCLEOTIDE SEQUENCE [LARGE SCALE GENOMIC DNA]</scope>
    <source>
        <strain evidence="3">Wk13</strain>
    </source>
</reference>
<evidence type="ECO:0000259" key="1">
    <source>
        <dbReference type="Pfam" id="PF09937"/>
    </source>
</evidence>
<organism evidence="2 3">
    <name type="scientific">Dentiradicibacter hellwigii</name>
    <dbReference type="NCBI Taxonomy" id="3149053"/>
    <lineage>
        <taxon>Bacteria</taxon>
        <taxon>Pseudomonadati</taxon>
        <taxon>Pseudomonadota</taxon>
        <taxon>Betaproteobacteria</taxon>
        <taxon>Rhodocyclales</taxon>
        <taxon>Rhodocyclaceae</taxon>
        <taxon>Dentiradicibacter</taxon>
    </lineage>
</organism>
<name>A0ABV4UEB1_9RHOO</name>
<dbReference type="RefSeq" id="WP_418891063.1">
    <property type="nucleotide sequence ID" value="NZ_JBEUWX010000002.1"/>
</dbReference>
<accession>A0ABV4UEB1</accession>
<dbReference type="InterPro" id="IPR018683">
    <property type="entry name" value="DUF2169"/>
</dbReference>
<dbReference type="Pfam" id="PF09937">
    <property type="entry name" value="DUF2169"/>
    <property type="match status" value="1"/>
</dbReference>
<keyword evidence="3" id="KW-1185">Reference proteome</keyword>